<dbReference type="Proteomes" id="UP000014760">
    <property type="component" value="Unassembled WGS sequence"/>
</dbReference>
<sequence>MAGSQLQTCCWILLVLFTLTTQEQLTDWDREGLSNNSTYEVDCTECSPGYGVVELCTAIQDTVCKECPAGTFNSRFSLDHPCSPCRTCGEWYYERIPCTASQDVTCEPCFVEKDLNVGGGGFGNEDFLKKCEGGEPPPAGVVLTKPPPLIFIPQIPMESSEKLPEPIPTLPPEKKITPHNQKIILNPVPPAFRTVKPGGEPPTPSENVTEGLVEIEGVAVTTGSTQWPMFVAILIGLLALVIVGALVTYHVFRKKEREKGMLIGTKCQSLMRMCRGPGLAMRRKPFYNSQELKYIDEDSDDEIVQHCGRPPSIIYKDPSKVKRKSSLLRMLKPNSNRGSSSGLRRSESAEKKIFECGKFCRTKIGIQNVRFTQIQALLIIVKKKK</sequence>
<evidence type="ECO:0000256" key="3">
    <source>
        <dbReference type="ARBA" id="ARBA00022703"/>
    </source>
</evidence>
<dbReference type="GO" id="GO:0006915">
    <property type="term" value="P:apoptotic process"/>
    <property type="evidence" value="ECO:0007669"/>
    <property type="project" value="UniProtKB-KW"/>
</dbReference>
<evidence type="ECO:0000256" key="10">
    <source>
        <dbReference type="SAM" id="SignalP"/>
    </source>
</evidence>
<feature type="chain" id="PRO_5008787211" description="TNFR-Cys domain-containing protein" evidence="10">
    <location>
        <begin position="23"/>
        <end position="385"/>
    </location>
</feature>
<keyword evidence="7" id="KW-0325">Glycoprotein</keyword>
<evidence type="ECO:0000256" key="7">
    <source>
        <dbReference type="ARBA" id="ARBA00023180"/>
    </source>
</evidence>
<keyword evidence="6 8" id="KW-1015">Disulfide bond</keyword>
<dbReference type="Gene3D" id="2.10.50.10">
    <property type="entry name" value="Tumor Necrosis Factor Receptor, subunit A, domain 2"/>
    <property type="match status" value="1"/>
</dbReference>
<comment type="subcellular location">
    <subcellularLocation>
        <location evidence="1">Secreted</location>
    </subcellularLocation>
</comment>
<accession>R7TPG1</accession>
<dbReference type="PANTHER" id="PTHR23097:SF181">
    <property type="entry name" value="CASPASE-8-LIKE"/>
    <property type="match status" value="1"/>
</dbReference>
<evidence type="ECO:0000313" key="12">
    <source>
        <dbReference type="EMBL" id="ELT93391.1"/>
    </source>
</evidence>
<organism evidence="12">
    <name type="scientific">Capitella teleta</name>
    <name type="common">Polychaete worm</name>
    <dbReference type="NCBI Taxonomy" id="283909"/>
    <lineage>
        <taxon>Eukaryota</taxon>
        <taxon>Metazoa</taxon>
        <taxon>Spiralia</taxon>
        <taxon>Lophotrochozoa</taxon>
        <taxon>Annelida</taxon>
        <taxon>Polychaeta</taxon>
        <taxon>Sedentaria</taxon>
        <taxon>Scolecida</taxon>
        <taxon>Capitellidae</taxon>
        <taxon>Capitella</taxon>
    </lineage>
</organism>
<proteinExistence type="predicted"/>
<reference evidence="14" key="1">
    <citation type="submission" date="2012-12" db="EMBL/GenBank/DDBJ databases">
        <authorList>
            <person name="Hellsten U."/>
            <person name="Grimwood J."/>
            <person name="Chapman J.A."/>
            <person name="Shapiro H."/>
            <person name="Aerts A."/>
            <person name="Otillar R.P."/>
            <person name="Terry A.Y."/>
            <person name="Boore J.L."/>
            <person name="Simakov O."/>
            <person name="Marletaz F."/>
            <person name="Cho S.-J."/>
            <person name="Edsinger-Gonzales E."/>
            <person name="Havlak P."/>
            <person name="Kuo D.-H."/>
            <person name="Larsson T."/>
            <person name="Lv J."/>
            <person name="Arendt D."/>
            <person name="Savage R."/>
            <person name="Osoegawa K."/>
            <person name="de Jong P."/>
            <person name="Lindberg D.R."/>
            <person name="Seaver E.C."/>
            <person name="Weisblat D.A."/>
            <person name="Putnam N.H."/>
            <person name="Grigoriev I.V."/>
            <person name="Rokhsar D.S."/>
        </authorList>
    </citation>
    <scope>NUCLEOTIDE SEQUENCE</scope>
    <source>
        <strain evidence="14">I ESC-2004</strain>
    </source>
</reference>
<keyword evidence="9" id="KW-0812">Transmembrane</keyword>
<feature type="domain" description="TNFR-Cys" evidence="11">
    <location>
        <begin position="66"/>
        <end position="106"/>
    </location>
</feature>
<dbReference type="CDD" id="cd00185">
    <property type="entry name" value="TNFRSF"/>
    <property type="match status" value="1"/>
</dbReference>
<keyword evidence="9" id="KW-1133">Transmembrane helix</keyword>
<keyword evidence="4 10" id="KW-0732">Signal</keyword>
<evidence type="ECO:0000256" key="1">
    <source>
        <dbReference type="ARBA" id="ARBA00004613"/>
    </source>
</evidence>
<feature type="disulfide bond" evidence="8">
    <location>
        <begin position="88"/>
        <end position="106"/>
    </location>
</feature>
<evidence type="ECO:0000256" key="9">
    <source>
        <dbReference type="SAM" id="Phobius"/>
    </source>
</evidence>
<dbReference type="PROSITE" id="PS00652">
    <property type="entry name" value="TNFR_NGFR_1"/>
    <property type="match status" value="1"/>
</dbReference>
<dbReference type="EnsemblMetazoa" id="CapteT186322">
    <property type="protein sequence ID" value="CapteP186322"/>
    <property type="gene ID" value="CapteG186322"/>
</dbReference>
<reference evidence="12 14" key="2">
    <citation type="journal article" date="2013" name="Nature">
        <title>Insights into bilaterian evolution from three spiralian genomes.</title>
        <authorList>
            <person name="Simakov O."/>
            <person name="Marletaz F."/>
            <person name="Cho S.J."/>
            <person name="Edsinger-Gonzales E."/>
            <person name="Havlak P."/>
            <person name="Hellsten U."/>
            <person name="Kuo D.H."/>
            <person name="Larsson T."/>
            <person name="Lv J."/>
            <person name="Arendt D."/>
            <person name="Savage R."/>
            <person name="Osoegawa K."/>
            <person name="de Jong P."/>
            <person name="Grimwood J."/>
            <person name="Chapman J.A."/>
            <person name="Shapiro H."/>
            <person name="Aerts A."/>
            <person name="Otillar R.P."/>
            <person name="Terry A.Y."/>
            <person name="Boore J.L."/>
            <person name="Grigoriev I.V."/>
            <person name="Lindberg D.R."/>
            <person name="Seaver E.C."/>
            <person name="Weisblat D.A."/>
            <person name="Putnam N.H."/>
            <person name="Rokhsar D.S."/>
        </authorList>
    </citation>
    <scope>NUCLEOTIDE SEQUENCE</scope>
    <source>
        <strain evidence="12 14">I ESC-2004</strain>
    </source>
</reference>
<name>R7TPG1_CAPTE</name>
<dbReference type="AlphaFoldDB" id="R7TPG1"/>
<keyword evidence="2" id="KW-0964">Secreted</keyword>
<dbReference type="Pfam" id="PF00020">
    <property type="entry name" value="TNFR_c6"/>
    <property type="match status" value="2"/>
</dbReference>
<dbReference type="OrthoDB" id="10048028at2759"/>
<evidence type="ECO:0000256" key="4">
    <source>
        <dbReference type="ARBA" id="ARBA00022729"/>
    </source>
</evidence>
<evidence type="ECO:0000256" key="6">
    <source>
        <dbReference type="ARBA" id="ARBA00023157"/>
    </source>
</evidence>
<evidence type="ECO:0000256" key="5">
    <source>
        <dbReference type="ARBA" id="ARBA00022737"/>
    </source>
</evidence>
<keyword evidence="5" id="KW-0677">Repeat</keyword>
<dbReference type="HOGENOM" id="CLU_718146_0_0_1"/>
<gene>
    <name evidence="12" type="ORF">CAPTEDRAFT_186322</name>
</gene>
<dbReference type="InterPro" id="IPR052459">
    <property type="entry name" value="TNFRSF_decoy_receptor"/>
</dbReference>
<evidence type="ECO:0000256" key="8">
    <source>
        <dbReference type="PROSITE-ProRule" id="PRU00206"/>
    </source>
</evidence>
<evidence type="ECO:0000256" key="2">
    <source>
        <dbReference type="ARBA" id="ARBA00022525"/>
    </source>
</evidence>
<feature type="signal peptide" evidence="10">
    <location>
        <begin position="1"/>
        <end position="22"/>
    </location>
</feature>
<protein>
    <recommendedName>
        <fullName evidence="11">TNFR-Cys domain-containing protein</fullName>
    </recommendedName>
</protein>
<dbReference type="EMBL" id="KB309766">
    <property type="protein sequence ID" value="ELT93391.1"/>
    <property type="molecule type" value="Genomic_DNA"/>
</dbReference>
<dbReference type="SUPFAM" id="SSF57586">
    <property type="entry name" value="TNF receptor-like"/>
    <property type="match status" value="1"/>
</dbReference>
<keyword evidence="14" id="KW-1185">Reference proteome</keyword>
<dbReference type="PROSITE" id="PS50050">
    <property type="entry name" value="TNFR_NGFR_2"/>
    <property type="match status" value="1"/>
</dbReference>
<dbReference type="GO" id="GO:0005576">
    <property type="term" value="C:extracellular region"/>
    <property type="evidence" value="ECO:0007669"/>
    <property type="project" value="UniProtKB-SubCell"/>
</dbReference>
<keyword evidence="9" id="KW-0472">Membrane</keyword>
<dbReference type="EMBL" id="AMQN01012803">
    <property type="status" value="NOT_ANNOTATED_CDS"/>
    <property type="molecule type" value="Genomic_DNA"/>
</dbReference>
<keyword evidence="3" id="KW-0053">Apoptosis</keyword>
<evidence type="ECO:0000313" key="14">
    <source>
        <dbReference type="Proteomes" id="UP000014760"/>
    </source>
</evidence>
<feature type="disulfide bond" evidence="8">
    <location>
        <begin position="85"/>
        <end position="98"/>
    </location>
</feature>
<evidence type="ECO:0000259" key="11">
    <source>
        <dbReference type="PROSITE" id="PS50050"/>
    </source>
</evidence>
<evidence type="ECO:0000313" key="13">
    <source>
        <dbReference type="EnsemblMetazoa" id="CapteP186322"/>
    </source>
</evidence>
<feature type="disulfide bond" evidence="8">
    <location>
        <begin position="67"/>
        <end position="82"/>
    </location>
</feature>
<feature type="transmembrane region" description="Helical" evidence="9">
    <location>
        <begin position="227"/>
        <end position="252"/>
    </location>
</feature>
<feature type="repeat" description="TNFR-Cys" evidence="8">
    <location>
        <begin position="66"/>
        <end position="106"/>
    </location>
</feature>
<reference evidence="13" key="3">
    <citation type="submission" date="2015-06" db="UniProtKB">
        <authorList>
            <consortium name="EnsemblMetazoa"/>
        </authorList>
    </citation>
    <scope>IDENTIFICATION</scope>
</reference>
<dbReference type="InterPro" id="IPR001368">
    <property type="entry name" value="TNFR/NGFR_Cys_rich_reg"/>
</dbReference>
<dbReference type="SMART" id="SM00208">
    <property type="entry name" value="TNFR"/>
    <property type="match status" value="2"/>
</dbReference>
<dbReference type="STRING" id="283909.R7TPG1"/>
<dbReference type="PANTHER" id="PTHR23097">
    <property type="entry name" value="TUMOR NECROSIS FACTOR RECEPTOR SUPERFAMILY MEMBER"/>
    <property type="match status" value="1"/>
</dbReference>